<proteinExistence type="predicted"/>
<evidence type="ECO:0000256" key="1">
    <source>
        <dbReference type="SAM" id="Phobius"/>
    </source>
</evidence>
<dbReference type="Proteomes" id="UP000664132">
    <property type="component" value="Unassembled WGS sequence"/>
</dbReference>
<dbReference type="PANTHER" id="PTHR43111">
    <property type="entry name" value="ALDEHYDE DEHYDROGENASE B-RELATED"/>
    <property type="match status" value="1"/>
</dbReference>
<evidence type="ECO:0000313" key="4">
    <source>
        <dbReference type="Proteomes" id="UP000664132"/>
    </source>
</evidence>
<dbReference type="OrthoDB" id="5596991at2759"/>
<dbReference type="Pfam" id="PF00171">
    <property type="entry name" value="Aldedh"/>
    <property type="match status" value="2"/>
</dbReference>
<dbReference type="InterPro" id="IPR016162">
    <property type="entry name" value="Ald_DH_N"/>
</dbReference>
<gene>
    <name evidence="3" type="ORF">IFR04_013767</name>
</gene>
<name>A0A8H7W5H6_9HELO</name>
<sequence length="466" mass="50576">MADDSFARIEIANLEGRAQSTRFRQKLLHSLHAALRSSETIIKNAIRADTGHTDSEIALEYTLAISELRTHYESLSLEEDLKNQRALENLKATTNVGIVYITSSNRNQFFSVISSVSSALAAGNCAVLKFPTTLSEVRSVLGKILSAALDADVFAITSTNPSPTFLSKSTLLDQTDEGTGAKVVAVVDRTANIPYAASAVGLSRTSFKGKSSYAPDIVLVNEFVATDFIFHLVQAVTSPVLGGKDFTPPTLGKTQVKSQSSTRKELEDNEGYKVLMSGAHGSIVDMDRKAGPLVRRIDGRVIIVLRITSLDDAIDICNGSETLLEASSIFAASAEANYICLFIDARISYINHIPIELLLGPLAPKHPSIPPSSLPRYPTALFRSPKPRIVQASPVSSMFDEVIQSRPIRVSEVWTRSVLELPLRAIKQADGQTTGFFDQALMVVGAVALTVIGSSTYALFWFARRR</sequence>
<accession>A0A8H7W5H6</accession>
<keyword evidence="1" id="KW-0812">Transmembrane</keyword>
<keyword evidence="4" id="KW-1185">Reference proteome</keyword>
<dbReference type="SUPFAM" id="SSF53720">
    <property type="entry name" value="ALDH-like"/>
    <property type="match status" value="1"/>
</dbReference>
<feature type="transmembrane region" description="Helical" evidence="1">
    <location>
        <begin position="440"/>
        <end position="463"/>
    </location>
</feature>
<dbReference type="Gene3D" id="3.40.605.10">
    <property type="entry name" value="Aldehyde Dehydrogenase, Chain A, domain 1"/>
    <property type="match status" value="1"/>
</dbReference>
<feature type="domain" description="Aldehyde dehydrogenase" evidence="2">
    <location>
        <begin position="18"/>
        <end position="157"/>
    </location>
</feature>
<feature type="domain" description="Aldehyde dehydrogenase" evidence="2">
    <location>
        <begin position="179"/>
        <end position="352"/>
    </location>
</feature>
<dbReference type="GO" id="GO:0016620">
    <property type="term" value="F:oxidoreductase activity, acting on the aldehyde or oxo group of donors, NAD or NADP as acceptor"/>
    <property type="evidence" value="ECO:0007669"/>
    <property type="project" value="InterPro"/>
</dbReference>
<dbReference type="Gene3D" id="3.40.309.10">
    <property type="entry name" value="Aldehyde Dehydrogenase, Chain A, domain 2"/>
    <property type="match status" value="1"/>
</dbReference>
<reference evidence="3" key="1">
    <citation type="submission" date="2021-02" db="EMBL/GenBank/DDBJ databases">
        <title>Genome sequence Cadophora malorum strain M34.</title>
        <authorList>
            <person name="Stefanovic E."/>
            <person name="Vu D."/>
            <person name="Scully C."/>
            <person name="Dijksterhuis J."/>
            <person name="Roader J."/>
            <person name="Houbraken J."/>
        </authorList>
    </citation>
    <scope>NUCLEOTIDE SEQUENCE</scope>
    <source>
        <strain evidence="3">M34</strain>
    </source>
</reference>
<dbReference type="AlphaFoldDB" id="A0A8H7W5H6"/>
<protein>
    <recommendedName>
        <fullName evidence="2">Aldehyde dehydrogenase domain-containing protein</fullName>
    </recommendedName>
</protein>
<dbReference type="PANTHER" id="PTHR43111:SF1">
    <property type="entry name" value="ALDEHYDE DEHYDROGENASE B-RELATED"/>
    <property type="match status" value="1"/>
</dbReference>
<organism evidence="3 4">
    <name type="scientific">Cadophora malorum</name>
    <dbReference type="NCBI Taxonomy" id="108018"/>
    <lineage>
        <taxon>Eukaryota</taxon>
        <taxon>Fungi</taxon>
        <taxon>Dikarya</taxon>
        <taxon>Ascomycota</taxon>
        <taxon>Pezizomycotina</taxon>
        <taxon>Leotiomycetes</taxon>
        <taxon>Helotiales</taxon>
        <taxon>Ploettnerulaceae</taxon>
        <taxon>Cadophora</taxon>
    </lineage>
</organism>
<dbReference type="InterPro" id="IPR015590">
    <property type="entry name" value="Aldehyde_DH_dom"/>
</dbReference>
<evidence type="ECO:0000259" key="2">
    <source>
        <dbReference type="Pfam" id="PF00171"/>
    </source>
</evidence>
<dbReference type="EMBL" id="JAFJYH010000334">
    <property type="protein sequence ID" value="KAG4413083.1"/>
    <property type="molecule type" value="Genomic_DNA"/>
</dbReference>
<keyword evidence="1" id="KW-1133">Transmembrane helix</keyword>
<dbReference type="InterPro" id="IPR016163">
    <property type="entry name" value="Ald_DH_C"/>
</dbReference>
<evidence type="ECO:0000313" key="3">
    <source>
        <dbReference type="EMBL" id="KAG4413083.1"/>
    </source>
</evidence>
<dbReference type="InterPro" id="IPR016161">
    <property type="entry name" value="Ald_DH/histidinol_DH"/>
</dbReference>
<comment type="caution">
    <text evidence="3">The sequence shown here is derived from an EMBL/GenBank/DDBJ whole genome shotgun (WGS) entry which is preliminary data.</text>
</comment>
<keyword evidence="1" id="KW-0472">Membrane</keyword>